<evidence type="ECO:0000256" key="1">
    <source>
        <dbReference type="ARBA" id="ARBA00004651"/>
    </source>
</evidence>
<feature type="transmembrane region" description="Helical" evidence="6">
    <location>
        <begin position="21"/>
        <end position="39"/>
    </location>
</feature>
<evidence type="ECO:0000256" key="4">
    <source>
        <dbReference type="ARBA" id="ARBA00022989"/>
    </source>
</evidence>
<evidence type="ECO:0000313" key="7">
    <source>
        <dbReference type="EMBL" id="MEY8444097.1"/>
    </source>
</evidence>
<reference evidence="7 8" key="1">
    <citation type="submission" date="2024-03" db="EMBL/GenBank/DDBJ databases">
        <title>Mouse gut bacterial collection (mGBC) of GemPharmatech.</title>
        <authorList>
            <person name="He Y."/>
            <person name="Dong L."/>
            <person name="Wu D."/>
            <person name="Gao X."/>
            <person name="Lin Z."/>
        </authorList>
    </citation>
    <scope>NUCLEOTIDE SEQUENCE [LARGE SCALE GENOMIC DNA]</scope>
    <source>
        <strain evidence="7 8">61-15</strain>
    </source>
</reference>
<evidence type="ECO:0000256" key="2">
    <source>
        <dbReference type="ARBA" id="ARBA00022475"/>
    </source>
</evidence>
<name>A0ABV4D705_9LACT</name>
<keyword evidence="3 6" id="KW-0812">Transmembrane</keyword>
<dbReference type="InterPro" id="IPR002797">
    <property type="entry name" value="Polysacc_synth"/>
</dbReference>
<evidence type="ECO:0000256" key="3">
    <source>
        <dbReference type="ARBA" id="ARBA00022692"/>
    </source>
</evidence>
<feature type="transmembrane region" description="Helical" evidence="6">
    <location>
        <begin position="89"/>
        <end position="109"/>
    </location>
</feature>
<feature type="transmembrane region" description="Helical" evidence="6">
    <location>
        <begin position="463"/>
        <end position="486"/>
    </location>
</feature>
<dbReference type="PANTHER" id="PTHR30250">
    <property type="entry name" value="PST FAMILY PREDICTED COLANIC ACID TRANSPORTER"/>
    <property type="match status" value="1"/>
</dbReference>
<dbReference type="EMBL" id="JBCLSH010000029">
    <property type="protein sequence ID" value="MEY8444097.1"/>
    <property type="molecule type" value="Genomic_DNA"/>
</dbReference>
<feature type="transmembrane region" description="Helical" evidence="6">
    <location>
        <begin position="400"/>
        <end position="416"/>
    </location>
</feature>
<dbReference type="PANTHER" id="PTHR30250:SF26">
    <property type="entry name" value="PSMA PROTEIN"/>
    <property type="match status" value="1"/>
</dbReference>
<keyword evidence="2" id="KW-1003">Cell membrane</keyword>
<gene>
    <name evidence="7" type="ORF">AALA52_07580</name>
</gene>
<feature type="transmembrane region" description="Helical" evidence="6">
    <location>
        <begin position="181"/>
        <end position="202"/>
    </location>
</feature>
<feature type="transmembrane region" description="Helical" evidence="6">
    <location>
        <begin position="45"/>
        <end position="69"/>
    </location>
</feature>
<feature type="transmembrane region" description="Helical" evidence="6">
    <location>
        <begin position="311"/>
        <end position="333"/>
    </location>
</feature>
<evidence type="ECO:0000256" key="5">
    <source>
        <dbReference type="ARBA" id="ARBA00023136"/>
    </source>
</evidence>
<feature type="transmembrane region" description="Helical" evidence="6">
    <location>
        <begin position="339"/>
        <end position="355"/>
    </location>
</feature>
<accession>A0ABV4D705</accession>
<dbReference type="Proteomes" id="UP001565283">
    <property type="component" value="Unassembled WGS sequence"/>
</dbReference>
<keyword evidence="8" id="KW-1185">Reference proteome</keyword>
<feature type="transmembrane region" description="Helical" evidence="6">
    <location>
        <begin position="121"/>
        <end position="141"/>
    </location>
</feature>
<comment type="caution">
    <text evidence="7">The sequence shown here is derived from an EMBL/GenBank/DDBJ whole genome shotgun (WGS) entry which is preliminary data.</text>
</comment>
<feature type="transmembrane region" description="Helical" evidence="6">
    <location>
        <begin position="153"/>
        <end position="175"/>
    </location>
</feature>
<evidence type="ECO:0000256" key="6">
    <source>
        <dbReference type="SAM" id="Phobius"/>
    </source>
</evidence>
<protein>
    <submittedName>
        <fullName evidence="7">Oligosaccharide flippase family protein</fullName>
    </submittedName>
</protein>
<feature type="transmembrane region" description="Helical" evidence="6">
    <location>
        <begin position="267"/>
        <end position="291"/>
    </location>
</feature>
<keyword evidence="4 6" id="KW-1133">Transmembrane helix</keyword>
<organism evidence="7 8">
    <name type="scientific">Lactococcus ileimucosae</name>
    <dbReference type="NCBI Taxonomy" id="2941329"/>
    <lineage>
        <taxon>Bacteria</taxon>
        <taxon>Bacillati</taxon>
        <taxon>Bacillota</taxon>
        <taxon>Bacilli</taxon>
        <taxon>Lactobacillales</taxon>
        <taxon>Streptococcaceae</taxon>
        <taxon>Lactococcus</taxon>
    </lineage>
</organism>
<feature type="transmembrane region" description="Helical" evidence="6">
    <location>
        <begin position="376"/>
        <end position="394"/>
    </location>
</feature>
<dbReference type="Pfam" id="PF01943">
    <property type="entry name" value="Polysacc_synt"/>
    <property type="match status" value="1"/>
</dbReference>
<proteinExistence type="predicted"/>
<dbReference type="InterPro" id="IPR050833">
    <property type="entry name" value="Poly_Biosynth_Transport"/>
</dbReference>
<feature type="transmembrane region" description="Helical" evidence="6">
    <location>
        <begin position="437"/>
        <end position="457"/>
    </location>
</feature>
<keyword evidence="5 6" id="KW-0472">Membrane</keyword>
<sequence length="506" mass="57385">MRVVNSLRNSSFTVIQKIIGLILGFVTRTVFIHTLGISYQGLNGLFTSILSMLSIAELGIGSAIVFNMYRYIAENDTETMKSLMRFYRIAYQIVAAVVTILGLLLLPFLNFFSSYQGIHDNIFIIYLLFLTNSVAGYLFSYKRSILYADQKNYIVNIFDTLYTLLVNIAYIFVLFVFQSFMLYLIAALVLSIIENILIQLYADKRYPWLKEKNIQKLNPEILKRFKKQIYGMFYHNIGTFVVMGSDSLVITKFLGLTTMGIYSNYSLITGNLSGLLMAALGGLTASIGNLLTEKNVNKSFDVYKNISFATFWIFSTFSAAILLTMQPFVLVWLGDKFTLSFPVLIMIVLNFYILGMRKPIRLFQDAAGIFYENRHIPVIGAVLNLGLSLLFVTFMGLTGVLLGTFLSTLILYGYSFPKYIYSPLFGRPISDYVVEQVKYLSVFGLILILTGLSTLLLNQISNSWIALALSLLLALILPNGLLLLLYHHKPEFQYFKQLLYGLIKRA</sequence>
<feature type="transmembrane region" description="Helical" evidence="6">
    <location>
        <begin position="233"/>
        <end position="255"/>
    </location>
</feature>
<evidence type="ECO:0000313" key="8">
    <source>
        <dbReference type="Proteomes" id="UP001565283"/>
    </source>
</evidence>
<comment type="subcellular location">
    <subcellularLocation>
        <location evidence="1">Cell membrane</location>
        <topology evidence="1">Multi-pass membrane protein</topology>
    </subcellularLocation>
</comment>
<dbReference type="RefSeq" id="WP_251712251.1">
    <property type="nucleotide sequence ID" value="NZ_CALPDE010000004.1"/>
</dbReference>